<dbReference type="Proteomes" id="UP000541535">
    <property type="component" value="Unassembled WGS sequence"/>
</dbReference>
<dbReference type="EMBL" id="JACHXD010000014">
    <property type="protein sequence ID" value="MBB3121224.1"/>
    <property type="molecule type" value="Genomic_DNA"/>
</dbReference>
<keyword evidence="4" id="KW-1185">Reference proteome</keyword>
<proteinExistence type="predicted"/>
<gene>
    <name evidence="3" type="ORF">FHS03_004300</name>
</gene>
<comment type="caution">
    <text evidence="3">The sequence shown here is derived from an EMBL/GenBank/DDBJ whole genome shotgun (WGS) entry which is preliminary data.</text>
</comment>
<evidence type="ECO:0000313" key="4">
    <source>
        <dbReference type="Proteomes" id="UP000541535"/>
    </source>
</evidence>
<accession>A0A7W5BDP7</accession>
<protein>
    <recommendedName>
        <fullName evidence="5">Type IV pilus biogenesis protein PilP</fullName>
    </recommendedName>
</protein>
<organism evidence="3 4">
    <name type="scientific">Pseudoduganella violacea</name>
    <dbReference type="NCBI Taxonomy" id="1715466"/>
    <lineage>
        <taxon>Bacteria</taxon>
        <taxon>Pseudomonadati</taxon>
        <taxon>Pseudomonadota</taxon>
        <taxon>Betaproteobacteria</taxon>
        <taxon>Burkholderiales</taxon>
        <taxon>Oxalobacteraceae</taxon>
        <taxon>Telluria group</taxon>
        <taxon>Pseudoduganella</taxon>
    </lineage>
</organism>
<evidence type="ECO:0008006" key="5">
    <source>
        <dbReference type="Google" id="ProtNLM"/>
    </source>
</evidence>
<dbReference type="RefSeq" id="WP_183442948.1">
    <property type="nucleotide sequence ID" value="NZ_JACHXD010000014.1"/>
</dbReference>
<reference evidence="3 4" key="1">
    <citation type="submission" date="2020-08" db="EMBL/GenBank/DDBJ databases">
        <title>Genomic Encyclopedia of Type Strains, Phase III (KMG-III): the genomes of soil and plant-associated and newly described type strains.</title>
        <authorList>
            <person name="Whitman W."/>
        </authorList>
    </citation>
    <scope>NUCLEOTIDE SEQUENCE [LARGE SCALE GENOMIC DNA]</scope>
    <source>
        <strain evidence="3 4">CECT 8897</strain>
    </source>
</reference>
<evidence type="ECO:0000313" key="3">
    <source>
        <dbReference type="EMBL" id="MBB3121224.1"/>
    </source>
</evidence>
<feature type="region of interest" description="Disordered" evidence="1">
    <location>
        <begin position="115"/>
        <end position="149"/>
    </location>
</feature>
<name>A0A7W5BDP7_9BURK</name>
<keyword evidence="2" id="KW-0732">Signal</keyword>
<evidence type="ECO:0000256" key="1">
    <source>
        <dbReference type="SAM" id="MobiDB-lite"/>
    </source>
</evidence>
<evidence type="ECO:0000256" key="2">
    <source>
        <dbReference type="SAM" id="SignalP"/>
    </source>
</evidence>
<feature type="chain" id="PRO_5030779986" description="Type IV pilus biogenesis protein PilP" evidence="2">
    <location>
        <begin position="20"/>
        <end position="149"/>
    </location>
</feature>
<dbReference type="AlphaFoldDB" id="A0A7W5BDP7"/>
<feature type="signal peptide" evidence="2">
    <location>
        <begin position="1"/>
        <end position="19"/>
    </location>
</feature>
<sequence length="149" mass="14976">MKRLLLAIGLIPCCGPLLAQATTPNIGRLFTSPEERVQLDAQRSSTPLGAAAGMPGISSGLVAPAPAPAPMAASEAPPLPPAEPVQLNGVIRRSGGKSVVWVNNVPLESPAARVKGGALSVPLPTGGSVKLKPGQSFNPADGSVHEAGR</sequence>